<dbReference type="SUPFAM" id="SSF49265">
    <property type="entry name" value="Fibronectin type III"/>
    <property type="match status" value="1"/>
</dbReference>
<dbReference type="InterPro" id="IPR031161">
    <property type="entry name" value="Peptidase_M60_dom"/>
</dbReference>
<gene>
    <name evidence="4" type="ORF">H9746_03055</name>
</gene>
<evidence type="ECO:0000256" key="1">
    <source>
        <dbReference type="SAM" id="SignalP"/>
    </source>
</evidence>
<dbReference type="SUPFAM" id="SSF49785">
    <property type="entry name" value="Galactose-binding domain-like"/>
    <property type="match status" value="1"/>
</dbReference>
<evidence type="ECO:0000313" key="5">
    <source>
        <dbReference type="Proteomes" id="UP000886808"/>
    </source>
</evidence>
<dbReference type="SUPFAM" id="SSF63446">
    <property type="entry name" value="Type I dockerin domain"/>
    <property type="match status" value="1"/>
</dbReference>
<accession>A0A9D1TH83</accession>
<dbReference type="InterPro" id="IPR013783">
    <property type="entry name" value="Ig-like_fold"/>
</dbReference>
<dbReference type="PANTHER" id="PTHR26391">
    <property type="entry name" value="INACTIVE TYROSINE-PROTEIN KINASE 7"/>
    <property type="match status" value="1"/>
</dbReference>
<reference evidence="4" key="1">
    <citation type="journal article" date="2021" name="PeerJ">
        <title>Extensive microbial diversity within the chicken gut microbiome revealed by metagenomics and culture.</title>
        <authorList>
            <person name="Gilroy R."/>
            <person name="Ravi A."/>
            <person name="Getino M."/>
            <person name="Pursley I."/>
            <person name="Horton D.L."/>
            <person name="Alikhan N.F."/>
            <person name="Baker D."/>
            <person name="Gharbi K."/>
            <person name="Hall N."/>
            <person name="Watson M."/>
            <person name="Adriaenssens E.M."/>
            <person name="Foster-Nyarko E."/>
            <person name="Jarju S."/>
            <person name="Secka A."/>
            <person name="Antonio M."/>
            <person name="Oren A."/>
            <person name="Chaudhuri R.R."/>
            <person name="La Ragione R."/>
            <person name="Hildebrand F."/>
            <person name="Pallen M.J."/>
        </authorList>
    </citation>
    <scope>NUCLEOTIDE SEQUENCE</scope>
    <source>
        <strain evidence="4">CHK193-4272</strain>
    </source>
</reference>
<protein>
    <submittedName>
        <fullName evidence="4">Fibronectin type III domain-containing protein</fullName>
    </submittedName>
</protein>
<dbReference type="InterPro" id="IPR036116">
    <property type="entry name" value="FN3_sf"/>
</dbReference>
<dbReference type="CDD" id="cd00063">
    <property type="entry name" value="FN3"/>
    <property type="match status" value="2"/>
</dbReference>
<reference evidence="4" key="2">
    <citation type="submission" date="2021-04" db="EMBL/GenBank/DDBJ databases">
        <authorList>
            <person name="Gilroy R."/>
        </authorList>
    </citation>
    <scope>NUCLEOTIDE SEQUENCE</scope>
    <source>
        <strain evidence="4">CHK193-4272</strain>
    </source>
</reference>
<feature type="domain" description="Fibronectin type-III" evidence="2">
    <location>
        <begin position="373"/>
        <end position="469"/>
    </location>
</feature>
<dbReference type="Gene3D" id="1.10.390.30">
    <property type="entry name" value="Peptidase M60, enhancin-like domain 3"/>
    <property type="match status" value="1"/>
</dbReference>
<evidence type="ECO:0000259" key="3">
    <source>
        <dbReference type="PROSITE" id="PS51723"/>
    </source>
</evidence>
<dbReference type="Gene3D" id="2.60.40.10">
    <property type="entry name" value="Immunoglobulins"/>
    <property type="match status" value="2"/>
</dbReference>
<evidence type="ECO:0000313" key="4">
    <source>
        <dbReference type="EMBL" id="HIV61812.1"/>
    </source>
</evidence>
<feature type="signal peptide" evidence="1">
    <location>
        <begin position="1"/>
        <end position="23"/>
    </location>
</feature>
<dbReference type="Gene3D" id="1.10.1330.10">
    <property type="entry name" value="Dockerin domain"/>
    <property type="match status" value="1"/>
</dbReference>
<sequence length="1618" mass="176821">MNSKQFISGVLSLAITSSVCTYAIPNAYATDAQNTQIIKSTNTKGEIALTINFALPQTKAEVISRNIKLTLTKGSTSSTINLADGKITNTLLSSEQVSVLPLEVSDSQFGSYNVVLSGLELGEYDFSLTGDGYTNISKPINLTDYSKHIVVSTDDGTFALGDFDNNGIVDLDDQIAMQNVLGSQKEADIVKFDLDGDNKIDITDLSYINRNKNVTADTIINDTYLISNVNVDTSAIKTDDGQNIADIFSNQNQTAVNIKASDDSSDIAIPVTLSDSGVELQEIKITSPATDGAIKEGTAVVELVNGETTEVPFSQATTRLARAAIDNVITINLGQKVAVKKVTIKVTKVEGDVGYAAVSQVQFLKDVNINTEDTSKIKNLSALAEDKSVKLSWSSVNNVTGYKITYSTDKNSLSKDDSPLNNTISVGINNATISGLENDTTYYFKVAATNGDWTGTESAIVSATPISFEIPGKPSNIQITPADSSLRISWGKAKNALSYRVYYRKQGSTEFIKFGNDIASTSTVITGLTNDVTYEIAIKAGNKAGYGEYSDIATGTPKKEGFEMPKLPTEDRITNITSVKMGNANNVDKNLCPNFNVNAVIDNDVNTYWVAADWWLDSSFTYTFDTPQDMNYAILVPYLADKHKNVIKTYDIVARDADGNIVSEVRSRSARLTSDNYVILTFPQAKNIKTLTVSLAEVEGGGARVSISEMAFYKSSTLADDIANLFEDNAFTSLKSNIQLDDIEALETKLNATSSYYMDIERLRDEINLAKSLLTEAPDLGVIKNDFVSRSASNDNTKFGQSASALQPIGITAKANSNIAIYAEIPEGESVYIIPTQYYGESGVWKGSPIKLENGRNYITVPKIGSLSATRGGALYLTYSGENADNIKIHVRGNSNEVFKTPILDLSNWYNMSVEERKTVISAYITELQSYVNNIGVSSSDLPVSIRNSTEIATPSVLLSMPANQILNGLANASTSSAYNNLTSILNTASIETMTENMYQNILAWEEELFVANMVQGIIPADTDFATYQYPMETRQNIRYMRMFAGAFMYAAGEHIGVEYGSCAPLVQGKPTTMTSGQAENGLFGWGIAHEIGHNMDKIGYAEITNNIYSMAMQAWDGSNMTTHTTRLTTDNRWVKIFEKTAQAREGMANDVFVQLGMYWQLHLAYDDAENPLAFYNKFFTKLKSNEYSGYTKDERIALIASEIVNRDLSEFFTRWGMKLGENALSQIKSYANEERAIWYLNDKSRNARLKGVSANTGTTSVDTSVHENIVKLTISNTEADTIQGYEIIRNGVTIGFTTTGTYEDNLGAANNLAYSVVPVDILGNIGQSVKSEEIRISYDKTIDTSLYDMSTGDNGTITVTMKNGASVPVTGLKITGANSGEITVNVKDNASNDSWTLAKNTNITSDTNIIYFNKPNTDDSDTRIWTYDVSVMEITGISEGATVELLDYPGDKVDFYEGSTAGILKNDYKYGDTADDVIKAGTLVIIGTYRGDPAYNHVEVEAIYNTTPEAGEVTTIKRAMNGYTLMFAEIPEDGAVSDTSDGFFIFVPDLEAEKALNKTDNVTDELPLEIKLNMYRNDSADSTDSKRLTSETLWLSFPDQDSLPQIEFTNNLGEFNE</sequence>
<name>A0A9D1TH83_9FIRM</name>
<dbReference type="GO" id="GO:0000272">
    <property type="term" value="P:polysaccharide catabolic process"/>
    <property type="evidence" value="ECO:0007669"/>
    <property type="project" value="InterPro"/>
</dbReference>
<dbReference type="PROSITE" id="PS51723">
    <property type="entry name" value="PEPTIDASE_M60"/>
    <property type="match status" value="1"/>
</dbReference>
<dbReference type="Gene3D" id="2.60.120.260">
    <property type="entry name" value="Galactose-binding domain-like"/>
    <property type="match status" value="1"/>
</dbReference>
<dbReference type="InterPro" id="IPR036439">
    <property type="entry name" value="Dockerin_dom_sf"/>
</dbReference>
<dbReference type="EMBL" id="DXIE01000021">
    <property type="protein sequence ID" value="HIV61812.1"/>
    <property type="molecule type" value="Genomic_DNA"/>
</dbReference>
<dbReference type="InterPro" id="IPR042279">
    <property type="entry name" value="Pep_M60_3"/>
</dbReference>
<keyword evidence="1" id="KW-0732">Signal</keyword>
<dbReference type="PROSITE" id="PS50853">
    <property type="entry name" value="FN3"/>
    <property type="match status" value="2"/>
</dbReference>
<proteinExistence type="predicted"/>
<dbReference type="Proteomes" id="UP000886808">
    <property type="component" value="Unassembled WGS sequence"/>
</dbReference>
<dbReference type="SMART" id="SM01276">
    <property type="entry name" value="M60-like"/>
    <property type="match status" value="1"/>
</dbReference>
<dbReference type="Pfam" id="PF00041">
    <property type="entry name" value="fn3"/>
    <property type="match status" value="2"/>
</dbReference>
<dbReference type="PANTHER" id="PTHR26391:SF18">
    <property type="entry name" value="PROTEIN KINASE RECEPTOR TIE-1, PUTATIVE-RELATED"/>
    <property type="match status" value="1"/>
</dbReference>
<dbReference type="InterPro" id="IPR003961">
    <property type="entry name" value="FN3_dom"/>
</dbReference>
<comment type="caution">
    <text evidence="4">The sequence shown here is derived from an EMBL/GenBank/DDBJ whole genome shotgun (WGS) entry which is preliminary data.</text>
</comment>
<organism evidence="4 5">
    <name type="scientific">Candidatus Butyricicoccus avistercoris</name>
    <dbReference type="NCBI Taxonomy" id="2838518"/>
    <lineage>
        <taxon>Bacteria</taxon>
        <taxon>Bacillati</taxon>
        <taxon>Bacillota</taxon>
        <taxon>Clostridia</taxon>
        <taxon>Eubacteriales</taxon>
        <taxon>Butyricicoccaceae</taxon>
        <taxon>Butyricicoccus</taxon>
    </lineage>
</organism>
<dbReference type="InterPro" id="IPR018247">
    <property type="entry name" value="EF_Hand_1_Ca_BS"/>
</dbReference>
<evidence type="ECO:0000259" key="2">
    <source>
        <dbReference type="PROSITE" id="PS50853"/>
    </source>
</evidence>
<dbReference type="Pfam" id="PF13402">
    <property type="entry name" value="Peptidase_M60"/>
    <property type="match status" value="1"/>
</dbReference>
<feature type="domain" description="Fibronectin type-III" evidence="2">
    <location>
        <begin position="470"/>
        <end position="560"/>
    </location>
</feature>
<dbReference type="SMART" id="SM00060">
    <property type="entry name" value="FN3"/>
    <property type="match status" value="2"/>
</dbReference>
<dbReference type="InterPro" id="IPR008979">
    <property type="entry name" value="Galactose-bd-like_sf"/>
</dbReference>
<feature type="chain" id="PRO_5038963333" evidence="1">
    <location>
        <begin position="24"/>
        <end position="1618"/>
    </location>
</feature>
<dbReference type="Gene3D" id="2.60.120.1250">
    <property type="entry name" value="Peptidase M60, enhancin-like domain 1"/>
    <property type="match status" value="1"/>
</dbReference>
<feature type="domain" description="Peptidase M60" evidence="3">
    <location>
        <begin position="804"/>
        <end position="1167"/>
    </location>
</feature>
<dbReference type="PROSITE" id="PS00018">
    <property type="entry name" value="EF_HAND_1"/>
    <property type="match status" value="1"/>
</dbReference>